<dbReference type="Proteomes" id="UP001310594">
    <property type="component" value="Unassembled WGS sequence"/>
</dbReference>
<dbReference type="InterPro" id="IPR050272">
    <property type="entry name" value="Isochorismatase-like_hydrls"/>
</dbReference>
<evidence type="ECO:0000313" key="4">
    <source>
        <dbReference type="EMBL" id="KAK5691412.1"/>
    </source>
</evidence>
<evidence type="ECO:0000313" key="5">
    <source>
        <dbReference type="Proteomes" id="UP001310594"/>
    </source>
</evidence>
<protein>
    <recommendedName>
        <fullName evidence="3">Isochorismatase-like domain-containing protein</fullName>
    </recommendedName>
</protein>
<dbReference type="AlphaFoldDB" id="A0AAN7ZL07"/>
<sequence length="204" mass="22885">MVETKPKTALIVVDLYNDFLHPDGKATGAMAPSQKKYGTIEHIRQAMDAARAQHIPIFYSFHQQYFEGKYEGFQRWNAMLDGTKASKLFEVGSWGAKTYEGFEPKEGDTVIAKHWNQSSFQNTDLDWLLKQQNITHVVFAGLLANSCLEASGRYASELGFNVTMLKDATAGWTIEEMDAATTYGWTAFAHKILSTADWVKSVEA</sequence>
<evidence type="ECO:0000256" key="2">
    <source>
        <dbReference type="ARBA" id="ARBA00022801"/>
    </source>
</evidence>
<dbReference type="SUPFAM" id="SSF52499">
    <property type="entry name" value="Isochorismatase-like hydrolases"/>
    <property type="match status" value="1"/>
</dbReference>
<evidence type="ECO:0000256" key="1">
    <source>
        <dbReference type="ARBA" id="ARBA00006336"/>
    </source>
</evidence>
<dbReference type="CDD" id="cd00431">
    <property type="entry name" value="cysteine_hydrolases"/>
    <property type="match status" value="1"/>
</dbReference>
<dbReference type="InterPro" id="IPR000868">
    <property type="entry name" value="Isochorismatase-like_dom"/>
</dbReference>
<dbReference type="GO" id="GO:0016787">
    <property type="term" value="F:hydrolase activity"/>
    <property type="evidence" value="ECO:0007669"/>
    <property type="project" value="UniProtKB-KW"/>
</dbReference>
<name>A0AAN7ZL07_9PEZI</name>
<feature type="domain" description="Isochorismatase-like" evidence="3">
    <location>
        <begin position="8"/>
        <end position="183"/>
    </location>
</feature>
<dbReference type="InterPro" id="IPR036380">
    <property type="entry name" value="Isochorismatase-like_sf"/>
</dbReference>
<dbReference type="PANTHER" id="PTHR43540">
    <property type="entry name" value="PEROXYUREIDOACRYLATE/UREIDOACRYLATE AMIDOHYDROLASE-RELATED"/>
    <property type="match status" value="1"/>
</dbReference>
<keyword evidence="2" id="KW-0378">Hydrolase</keyword>
<dbReference type="PANTHER" id="PTHR43540:SF16">
    <property type="entry name" value="ISOCHORISMATASE-LIKE DOMAIN-CONTAINING PROTEIN"/>
    <property type="match status" value="1"/>
</dbReference>
<organism evidence="4 5">
    <name type="scientific">Elasticomyces elasticus</name>
    <dbReference type="NCBI Taxonomy" id="574655"/>
    <lineage>
        <taxon>Eukaryota</taxon>
        <taxon>Fungi</taxon>
        <taxon>Dikarya</taxon>
        <taxon>Ascomycota</taxon>
        <taxon>Pezizomycotina</taxon>
        <taxon>Dothideomycetes</taxon>
        <taxon>Dothideomycetidae</taxon>
        <taxon>Mycosphaerellales</taxon>
        <taxon>Teratosphaeriaceae</taxon>
        <taxon>Elasticomyces</taxon>
    </lineage>
</organism>
<evidence type="ECO:0000259" key="3">
    <source>
        <dbReference type="Pfam" id="PF00857"/>
    </source>
</evidence>
<dbReference type="Gene3D" id="3.40.50.850">
    <property type="entry name" value="Isochorismatase-like"/>
    <property type="match status" value="1"/>
</dbReference>
<reference evidence="4" key="1">
    <citation type="submission" date="2023-08" db="EMBL/GenBank/DDBJ databases">
        <title>Black Yeasts Isolated from many extreme environments.</title>
        <authorList>
            <person name="Coleine C."/>
            <person name="Stajich J.E."/>
            <person name="Selbmann L."/>
        </authorList>
    </citation>
    <scope>NUCLEOTIDE SEQUENCE</scope>
    <source>
        <strain evidence="4">CCFEE 5810</strain>
    </source>
</reference>
<comment type="similarity">
    <text evidence="1">Belongs to the isochorismatase family.</text>
</comment>
<dbReference type="Pfam" id="PF00857">
    <property type="entry name" value="Isochorismatase"/>
    <property type="match status" value="1"/>
</dbReference>
<proteinExistence type="inferred from homology"/>
<comment type="caution">
    <text evidence="4">The sequence shown here is derived from an EMBL/GenBank/DDBJ whole genome shotgun (WGS) entry which is preliminary data.</text>
</comment>
<gene>
    <name evidence="4" type="ORF">LTR97_011405</name>
</gene>
<accession>A0AAN7ZL07</accession>
<dbReference type="EMBL" id="JAVRQU010000021">
    <property type="protein sequence ID" value="KAK5691412.1"/>
    <property type="molecule type" value="Genomic_DNA"/>
</dbReference>